<evidence type="ECO:0000313" key="3">
    <source>
        <dbReference type="Proteomes" id="UP000604825"/>
    </source>
</evidence>
<name>A0A811R8V0_9POAL</name>
<organism evidence="2 3">
    <name type="scientific">Miscanthus lutarioriparius</name>
    <dbReference type="NCBI Taxonomy" id="422564"/>
    <lineage>
        <taxon>Eukaryota</taxon>
        <taxon>Viridiplantae</taxon>
        <taxon>Streptophyta</taxon>
        <taxon>Embryophyta</taxon>
        <taxon>Tracheophyta</taxon>
        <taxon>Spermatophyta</taxon>
        <taxon>Magnoliopsida</taxon>
        <taxon>Liliopsida</taxon>
        <taxon>Poales</taxon>
        <taxon>Poaceae</taxon>
        <taxon>PACMAD clade</taxon>
        <taxon>Panicoideae</taxon>
        <taxon>Andropogonodae</taxon>
        <taxon>Andropogoneae</taxon>
        <taxon>Saccharinae</taxon>
        <taxon>Miscanthus</taxon>
    </lineage>
</organism>
<feature type="compositionally biased region" description="Basic and acidic residues" evidence="1">
    <location>
        <begin position="117"/>
        <end position="140"/>
    </location>
</feature>
<evidence type="ECO:0000256" key="1">
    <source>
        <dbReference type="SAM" id="MobiDB-lite"/>
    </source>
</evidence>
<evidence type="ECO:0000313" key="2">
    <source>
        <dbReference type="EMBL" id="CAD6266542.1"/>
    </source>
</evidence>
<accession>A0A811R8V0</accession>
<feature type="region of interest" description="Disordered" evidence="1">
    <location>
        <begin position="117"/>
        <end position="161"/>
    </location>
</feature>
<dbReference type="AlphaFoldDB" id="A0A811R8V0"/>
<dbReference type="Proteomes" id="UP000604825">
    <property type="component" value="Unassembled WGS sequence"/>
</dbReference>
<keyword evidence="3" id="KW-1185">Reference proteome</keyword>
<sequence>MAAAGAAPVVTGQQQQQQQVEAALFASKHAELLSEARAVAREHGVTVRTVAFRPDGTAVVHELIGVAREERLRGMIGRAVARDVSAMCPRELAAHQRRLHALRAVVLRELQAKKETAVAAKDDAGAKTKTKTALEQRETDGASAGAAGNAAESNKSRRTDY</sequence>
<reference evidence="2" key="1">
    <citation type="submission" date="2020-10" db="EMBL/GenBank/DDBJ databases">
        <authorList>
            <person name="Han B."/>
            <person name="Lu T."/>
            <person name="Zhao Q."/>
            <person name="Huang X."/>
            <person name="Zhao Y."/>
        </authorList>
    </citation>
    <scope>NUCLEOTIDE SEQUENCE</scope>
</reference>
<dbReference type="EMBL" id="CAJGYO010000013">
    <property type="protein sequence ID" value="CAD6266542.1"/>
    <property type="molecule type" value="Genomic_DNA"/>
</dbReference>
<comment type="caution">
    <text evidence="2">The sequence shown here is derived from an EMBL/GenBank/DDBJ whole genome shotgun (WGS) entry which is preliminary data.</text>
</comment>
<protein>
    <submittedName>
        <fullName evidence="2">Uncharacterized protein</fullName>
    </submittedName>
</protein>
<feature type="compositionally biased region" description="Low complexity" evidence="1">
    <location>
        <begin position="141"/>
        <end position="151"/>
    </location>
</feature>
<proteinExistence type="predicted"/>
<dbReference type="OrthoDB" id="689826at2759"/>
<gene>
    <name evidence="2" type="ORF">NCGR_LOCUS49847</name>
</gene>